<dbReference type="AlphaFoldDB" id="A0A8X7WL20"/>
<feature type="domain" description="F-box" evidence="1">
    <location>
        <begin position="3"/>
        <end position="42"/>
    </location>
</feature>
<sequence length="454" mass="52319">MYVSSDVLELVLLRLPPKSLGRFKTVSKQWRSLLESNWFLEMHLDFQKSGKPRRKILAADHCNCDYPSLRRKGSFRGGEEIVYLHCDSTRPSMSCDGLICIPEPGWINVLNPVTGQRLRFASGKEPLNRRSSYLFTNGGVFSGYFPGNWAMGFGKDKVNGSYKVVRMFFDPNRYEVLDVNIGEWRQLSPPPYEVEAGRRSACVNGSIYWSDIWRGCRLLSLDLHTEEFHPVPLPTDMRFTVDTQIVNLEDHLALATTLRNSDGELELEIWIMDGVWSKTYSISLSCIGIKPFQQRAFRPVMVSKQGDVLICDNMKSVFRYCQVTNTICQVFSCTCIISPFLQNMVRFENEQVEPPRTRCLYNVWVGFGESSSQPRVDDTFHYLSVFLRRRLRMFVLATLLMCCFMFSSDDTLSCVGKPVFLHWLYCSGVRGDFIKVMVTILLWKFFFANTILDC</sequence>
<dbReference type="SMART" id="SM00256">
    <property type="entry name" value="FBOX"/>
    <property type="match status" value="1"/>
</dbReference>
<keyword evidence="3" id="KW-1185">Reference proteome</keyword>
<dbReference type="OrthoDB" id="5319261at2759"/>
<dbReference type="PANTHER" id="PTHR31111">
    <property type="entry name" value="BNAA05G37150D PROTEIN-RELATED"/>
    <property type="match status" value="1"/>
</dbReference>
<dbReference type="SUPFAM" id="SSF81383">
    <property type="entry name" value="F-box domain"/>
    <property type="match status" value="1"/>
</dbReference>
<dbReference type="InterPro" id="IPR006527">
    <property type="entry name" value="F-box-assoc_dom_typ1"/>
</dbReference>
<name>A0A8X7WL20_BRACI</name>
<dbReference type="CDD" id="cd22157">
    <property type="entry name" value="F-box_AtFBW1-like"/>
    <property type="match status" value="1"/>
</dbReference>
<gene>
    <name evidence="2" type="ORF">Bca52824_003386</name>
</gene>
<dbReference type="InterPro" id="IPR011043">
    <property type="entry name" value="Gal_Oxase/kelch_b-propeller"/>
</dbReference>
<dbReference type="SUPFAM" id="SSF50965">
    <property type="entry name" value="Galactose oxidase, central domain"/>
    <property type="match status" value="1"/>
</dbReference>
<protein>
    <recommendedName>
        <fullName evidence="1">F-box domain-containing protein</fullName>
    </recommendedName>
</protein>
<evidence type="ECO:0000313" key="3">
    <source>
        <dbReference type="Proteomes" id="UP000886595"/>
    </source>
</evidence>
<dbReference type="InterPro" id="IPR036047">
    <property type="entry name" value="F-box-like_dom_sf"/>
</dbReference>
<dbReference type="Proteomes" id="UP000886595">
    <property type="component" value="Unassembled WGS sequence"/>
</dbReference>
<dbReference type="PANTHER" id="PTHR31111:SF113">
    <property type="entry name" value="F-BOX ASSOCIATED UBIQUITINATION EFFECTOR FAMILY PROTEIN"/>
    <property type="match status" value="1"/>
</dbReference>
<dbReference type="InterPro" id="IPR001810">
    <property type="entry name" value="F-box_dom"/>
</dbReference>
<dbReference type="NCBIfam" id="TIGR01640">
    <property type="entry name" value="F_box_assoc_1"/>
    <property type="match status" value="1"/>
</dbReference>
<dbReference type="Pfam" id="PF07734">
    <property type="entry name" value="FBA_1"/>
    <property type="match status" value="1"/>
</dbReference>
<dbReference type="InterPro" id="IPR017451">
    <property type="entry name" value="F-box-assoc_interact_dom"/>
</dbReference>
<accession>A0A8X7WL20</accession>
<comment type="caution">
    <text evidence="2">The sequence shown here is derived from an EMBL/GenBank/DDBJ whole genome shotgun (WGS) entry which is preliminary data.</text>
</comment>
<dbReference type="Pfam" id="PF00646">
    <property type="entry name" value="F-box"/>
    <property type="match status" value="1"/>
</dbReference>
<dbReference type="EMBL" id="JAAMPC010000001">
    <property type="protein sequence ID" value="KAG2332206.1"/>
    <property type="molecule type" value="Genomic_DNA"/>
</dbReference>
<reference evidence="2 3" key="1">
    <citation type="submission" date="2020-02" db="EMBL/GenBank/DDBJ databases">
        <authorList>
            <person name="Ma Q."/>
            <person name="Huang Y."/>
            <person name="Song X."/>
            <person name="Pei D."/>
        </authorList>
    </citation>
    <scope>NUCLEOTIDE SEQUENCE [LARGE SCALE GENOMIC DNA]</scope>
    <source>
        <strain evidence="2">Sxm20200214</strain>
        <tissue evidence="2">Leaf</tissue>
    </source>
</reference>
<evidence type="ECO:0000259" key="1">
    <source>
        <dbReference type="SMART" id="SM00256"/>
    </source>
</evidence>
<proteinExistence type="predicted"/>
<organism evidence="2 3">
    <name type="scientific">Brassica carinata</name>
    <name type="common">Ethiopian mustard</name>
    <name type="synonym">Abyssinian cabbage</name>
    <dbReference type="NCBI Taxonomy" id="52824"/>
    <lineage>
        <taxon>Eukaryota</taxon>
        <taxon>Viridiplantae</taxon>
        <taxon>Streptophyta</taxon>
        <taxon>Embryophyta</taxon>
        <taxon>Tracheophyta</taxon>
        <taxon>Spermatophyta</taxon>
        <taxon>Magnoliopsida</taxon>
        <taxon>eudicotyledons</taxon>
        <taxon>Gunneridae</taxon>
        <taxon>Pentapetalae</taxon>
        <taxon>rosids</taxon>
        <taxon>malvids</taxon>
        <taxon>Brassicales</taxon>
        <taxon>Brassicaceae</taxon>
        <taxon>Brassiceae</taxon>
        <taxon>Brassica</taxon>
    </lineage>
</organism>
<evidence type="ECO:0000313" key="2">
    <source>
        <dbReference type="EMBL" id="KAG2332206.1"/>
    </source>
</evidence>